<evidence type="ECO:0000259" key="1">
    <source>
        <dbReference type="PROSITE" id="PS50878"/>
    </source>
</evidence>
<dbReference type="SUPFAM" id="SSF56219">
    <property type="entry name" value="DNase I-like"/>
    <property type="match status" value="1"/>
</dbReference>
<dbReference type="Gene3D" id="3.60.10.10">
    <property type="entry name" value="Endonuclease/exonuclease/phosphatase"/>
    <property type="match status" value="1"/>
</dbReference>
<dbReference type="CDD" id="cd06222">
    <property type="entry name" value="RNase_H_like"/>
    <property type="match status" value="1"/>
</dbReference>
<dbReference type="PANTHER" id="PTHR33116:SF86">
    <property type="entry name" value="REVERSE TRANSCRIPTASE DOMAIN-CONTAINING PROTEIN"/>
    <property type="match status" value="1"/>
</dbReference>
<dbReference type="EMBL" id="JBJXBP010000003">
    <property type="protein sequence ID" value="KAL3839206.1"/>
    <property type="molecule type" value="Genomic_DNA"/>
</dbReference>
<dbReference type="SUPFAM" id="SSF56672">
    <property type="entry name" value="DNA/RNA polymerases"/>
    <property type="match status" value="1"/>
</dbReference>
<feature type="domain" description="Reverse transcriptase" evidence="1">
    <location>
        <begin position="484"/>
        <end position="766"/>
    </location>
</feature>
<dbReference type="InterPro" id="IPR026960">
    <property type="entry name" value="RVT-Znf"/>
</dbReference>
<sequence length="1369" mass="156734">MNCLAWNCQGLGGLLTIQNLGFHIRDHNPQIIFLSETKSRKRKIELLKAKFGFFGVYTEARGKSGGLALLWRKEVRVELQSFSENHIDAYVFMENDHVGWRLTGFYGEPDATKRKKSWNLLRRLASSCSKPWLCIGDFNALLYNSEKKGRNIIPAYQLREFRTALQDSGLSDIGFSGYPFTWSNGWEFPGTVEERLDRACVSHTWIQKFPHSRVEHLKFGGSDHAPILLRILDHEVEHRKAKKRMFMFESMWLDDANCSSVVRESWGVASNTTNVGDTLGKLNSCREHLKSWSESSFGRVNKRVAILREKIDKLRKGIITIENKRKINCLTMELEELLDKEEKMWQQRAKAHLMREGDRNTRYFHSRASGRQKKNEIRGIRKEDGSWCKTEPEIEKVIVDYFSDIFTSSQPSEFELDLVLRALRSRVSFEDNQYLLQPYTADEVTQALFSMYPLKSPGPDGFPPLFFQKYWCLIRNDVTKWVLDFLNDGLLAESCNFTNIALIPKCQNPELMTQFRPISLCNVMYKIASKTVANRLKPLMNSVISESQSAFVPGRQITDNVLVAYETTHFMKKQTRGDVGQMAIKLDLSKAYDRVEWDFLRAVMIRLGFDVRFVNLIMTCVSTVTYSFILNGTQIGFVKPERGIRQGDPLSPYLFLFCAESLSSLISQEENRGNLQGISVCEHAPCVSHLLFADDTLIFCQATTDAAIRIHNLLHAYGLASGQHINLKKSSVVFTRNTPETIISLILSYFPIQREQTHSRYLGLPLVAGKSKREVFDYIRERVWERLQSLRIKSLSKAGKEVLIKSVIQAIPSYLMSCFKLPNYLISEINSMVSSFWWDDKDAKKIHWLKWDSLCSSKRDGGMGFRDLSSFNMALLAKQAWRILVSPNSLLSRIFRARYFPHSHLLDAPLGSNPSLTWRGIRESLRFISAGLRWRIGNGNSVRIWGDKWLPRPHSFRVTTPPSIIPEDSTISVLFDADCGSWNRQLVESIFSEEEAQLILSIPLGSTVGEDRILWHFERSGLFSVKSAYRLIRDISRMDLEARTGGPSTRMARDWNWIWKLAAPPKVRLFLWNCCSGTLPVCEKLKQRRVPIEAFCPRCDHEIESILHCLLRCSYARQIWALSGVPYHTYNSDTNDTEAWLCSIRSKTDAKQFGWIAIMLWWIWYARNKILWENDDIETLDLISFARDFYNRFQNAMVLHRSPSTDRTSSKWQPPPGLFIKINVDAAFNKVGDVVGFGMIARNREGVCVGWKTDFVRLPLDPEAAEATAAFRAIEFGVASGWSLVILEGDCSTVIKGISDPSLSFGPLGHIYDDINRLSSNLESFRASHVVRDFNMAAHVLAKLAASHFTFPSCLPASVENIVISEYPL</sequence>
<dbReference type="InterPro" id="IPR005135">
    <property type="entry name" value="Endo/exonuclease/phosphatase"/>
</dbReference>
<dbReference type="Pfam" id="PF13456">
    <property type="entry name" value="RVT_3"/>
    <property type="match status" value="1"/>
</dbReference>
<organism evidence="2 3">
    <name type="scientific">Penstemon smallii</name>
    <dbReference type="NCBI Taxonomy" id="265156"/>
    <lineage>
        <taxon>Eukaryota</taxon>
        <taxon>Viridiplantae</taxon>
        <taxon>Streptophyta</taxon>
        <taxon>Embryophyta</taxon>
        <taxon>Tracheophyta</taxon>
        <taxon>Spermatophyta</taxon>
        <taxon>Magnoliopsida</taxon>
        <taxon>eudicotyledons</taxon>
        <taxon>Gunneridae</taxon>
        <taxon>Pentapetalae</taxon>
        <taxon>asterids</taxon>
        <taxon>lamiids</taxon>
        <taxon>Lamiales</taxon>
        <taxon>Plantaginaceae</taxon>
        <taxon>Cheloneae</taxon>
        <taxon>Penstemon</taxon>
    </lineage>
</organism>
<protein>
    <recommendedName>
        <fullName evidence="1">Reverse transcriptase domain-containing protein</fullName>
    </recommendedName>
</protein>
<reference evidence="2 3" key="1">
    <citation type="submission" date="2024-12" db="EMBL/GenBank/DDBJ databases">
        <title>The unique morphological basis and parallel evolutionary history of personate flowers in Penstemon.</title>
        <authorList>
            <person name="Depatie T.H."/>
            <person name="Wessinger C.A."/>
        </authorList>
    </citation>
    <scope>NUCLEOTIDE SEQUENCE [LARGE SCALE GENOMIC DNA]</scope>
    <source>
        <strain evidence="2">WTNN_2</strain>
        <tissue evidence="2">Leaf</tissue>
    </source>
</reference>
<dbReference type="PANTHER" id="PTHR33116">
    <property type="entry name" value="REVERSE TRANSCRIPTASE ZINC-BINDING DOMAIN-CONTAINING PROTEIN-RELATED-RELATED"/>
    <property type="match status" value="1"/>
</dbReference>
<dbReference type="InterPro" id="IPR036397">
    <property type="entry name" value="RNaseH_sf"/>
</dbReference>
<dbReference type="PROSITE" id="PS50878">
    <property type="entry name" value="RT_POL"/>
    <property type="match status" value="1"/>
</dbReference>
<comment type="caution">
    <text evidence="2">The sequence shown here is derived from an EMBL/GenBank/DDBJ whole genome shotgun (WGS) entry which is preliminary data.</text>
</comment>
<keyword evidence="3" id="KW-1185">Reference proteome</keyword>
<dbReference type="Pfam" id="PF00078">
    <property type="entry name" value="RVT_1"/>
    <property type="match status" value="1"/>
</dbReference>
<dbReference type="InterPro" id="IPR012337">
    <property type="entry name" value="RNaseH-like_sf"/>
</dbReference>
<dbReference type="InterPro" id="IPR036691">
    <property type="entry name" value="Endo/exonu/phosph_ase_sf"/>
</dbReference>
<evidence type="ECO:0000313" key="2">
    <source>
        <dbReference type="EMBL" id="KAL3839206.1"/>
    </source>
</evidence>
<dbReference type="SUPFAM" id="SSF53098">
    <property type="entry name" value="Ribonuclease H-like"/>
    <property type="match status" value="1"/>
</dbReference>
<dbReference type="CDD" id="cd01650">
    <property type="entry name" value="RT_nLTR_like"/>
    <property type="match status" value="1"/>
</dbReference>
<dbReference type="Pfam" id="PF03372">
    <property type="entry name" value="Exo_endo_phos"/>
    <property type="match status" value="1"/>
</dbReference>
<dbReference type="Proteomes" id="UP001634393">
    <property type="component" value="Unassembled WGS sequence"/>
</dbReference>
<dbReference type="InterPro" id="IPR043502">
    <property type="entry name" value="DNA/RNA_pol_sf"/>
</dbReference>
<gene>
    <name evidence="2" type="ORF">ACJIZ3_023797</name>
</gene>
<dbReference type="InterPro" id="IPR000477">
    <property type="entry name" value="RT_dom"/>
</dbReference>
<dbReference type="Pfam" id="PF13966">
    <property type="entry name" value="zf-RVT"/>
    <property type="match status" value="1"/>
</dbReference>
<dbReference type="InterPro" id="IPR002156">
    <property type="entry name" value="RNaseH_domain"/>
</dbReference>
<dbReference type="InterPro" id="IPR044730">
    <property type="entry name" value="RNase_H-like_dom_plant"/>
</dbReference>
<evidence type="ECO:0000313" key="3">
    <source>
        <dbReference type="Proteomes" id="UP001634393"/>
    </source>
</evidence>
<name>A0ABD3TRI4_9LAMI</name>
<accession>A0ABD3TRI4</accession>
<proteinExistence type="predicted"/>
<dbReference type="Gene3D" id="3.30.420.10">
    <property type="entry name" value="Ribonuclease H-like superfamily/Ribonuclease H"/>
    <property type="match status" value="1"/>
</dbReference>